<dbReference type="InterPro" id="IPR044878">
    <property type="entry name" value="UbiA_sf"/>
</dbReference>
<evidence type="ECO:0000256" key="3">
    <source>
        <dbReference type="ARBA" id="ARBA00022692"/>
    </source>
</evidence>
<proteinExistence type="predicted"/>
<feature type="transmembrane region" description="Helical" evidence="6">
    <location>
        <begin position="210"/>
        <end position="231"/>
    </location>
</feature>
<feature type="transmembrane region" description="Helical" evidence="6">
    <location>
        <begin position="127"/>
        <end position="148"/>
    </location>
</feature>
<dbReference type="EMBL" id="REFV01000001">
    <property type="protein sequence ID" value="RMB63850.1"/>
    <property type="molecule type" value="Genomic_DNA"/>
</dbReference>
<evidence type="ECO:0000256" key="4">
    <source>
        <dbReference type="ARBA" id="ARBA00022989"/>
    </source>
</evidence>
<accession>A0A3M0GGP3</accession>
<dbReference type="PANTHER" id="PTHR42723">
    <property type="entry name" value="CHLOROPHYLL SYNTHASE"/>
    <property type="match status" value="1"/>
</dbReference>
<dbReference type="Gene3D" id="1.20.120.1780">
    <property type="entry name" value="UbiA prenyltransferase"/>
    <property type="match status" value="1"/>
</dbReference>
<evidence type="ECO:0000313" key="7">
    <source>
        <dbReference type="EMBL" id="RMB63850.1"/>
    </source>
</evidence>
<protein>
    <recommendedName>
        <fullName evidence="9">Prenyltransferase</fullName>
    </recommendedName>
</protein>
<evidence type="ECO:0008006" key="9">
    <source>
        <dbReference type="Google" id="ProtNLM"/>
    </source>
</evidence>
<keyword evidence="2" id="KW-1003">Cell membrane</keyword>
<dbReference type="GO" id="GO:0016765">
    <property type="term" value="F:transferase activity, transferring alkyl or aryl (other than methyl) groups"/>
    <property type="evidence" value="ECO:0007669"/>
    <property type="project" value="InterPro"/>
</dbReference>
<evidence type="ECO:0000256" key="1">
    <source>
        <dbReference type="ARBA" id="ARBA00004141"/>
    </source>
</evidence>
<dbReference type="Gene3D" id="1.10.357.140">
    <property type="entry name" value="UbiA prenyltransferase"/>
    <property type="match status" value="1"/>
</dbReference>
<dbReference type="InterPro" id="IPR050475">
    <property type="entry name" value="Prenyltransferase_related"/>
</dbReference>
<evidence type="ECO:0000256" key="5">
    <source>
        <dbReference type="ARBA" id="ARBA00023136"/>
    </source>
</evidence>
<feature type="transmembrane region" description="Helical" evidence="6">
    <location>
        <begin position="237"/>
        <end position="257"/>
    </location>
</feature>
<comment type="subcellular location">
    <subcellularLocation>
        <location evidence="1">Membrane</location>
        <topology evidence="1">Multi-pass membrane protein</topology>
    </subcellularLocation>
</comment>
<evidence type="ECO:0000256" key="2">
    <source>
        <dbReference type="ARBA" id="ARBA00022475"/>
    </source>
</evidence>
<dbReference type="InterPro" id="IPR000537">
    <property type="entry name" value="UbiA_prenyltransferase"/>
</dbReference>
<evidence type="ECO:0000256" key="6">
    <source>
        <dbReference type="SAM" id="Phobius"/>
    </source>
</evidence>
<dbReference type="GO" id="GO:0016020">
    <property type="term" value="C:membrane"/>
    <property type="evidence" value="ECO:0007669"/>
    <property type="project" value="UniProtKB-SubCell"/>
</dbReference>
<feature type="transmembrane region" description="Helical" evidence="6">
    <location>
        <begin position="30"/>
        <end position="49"/>
    </location>
</feature>
<dbReference type="Pfam" id="PF01040">
    <property type="entry name" value="UbiA"/>
    <property type="match status" value="1"/>
</dbReference>
<gene>
    <name evidence="7" type="ORF">EAX61_00220</name>
</gene>
<dbReference type="PANTHER" id="PTHR42723:SF1">
    <property type="entry name" value="CHLOROPHYLL SYNTHASE, CHLOROPLASTIC"/>
    <property type="match status" value="1"/>
</dbReference>
<keyword evidence="3 6" id="KW-0812">Transmembrane</keyword>
<keyword evidence="8" id="KW-1185">Reference proteome</keyword>
<sequence>MMALLQGVVQFGVLPYFSEARQLSSAEFVLLVLATVCIAAGGYILNDYCDVRTDLVNKPGRAIVGSTLSRKRTLHLYLITTGLGLFLGALLCLVAQKWVLFLLFVAIVAMLNFYSKSLKGVAVLGNLLVSWLVALTLITIALFAIPFAHLEPKVISQSDFARVIWYFIVFAMVLTFLREVVKDLEDIKGDYASGHKTLPIVFGIERTARFASVFGMACLFLIALFTFTAITNHILQGALIMGTVAPLGYVASQLWEARKPEQFGRLSTILKIVMLVGVLLIPFIAQYIAHAQG</sequence>
<feature type="transmembrane region" description="Helical" evidence="6">
    <location>
        <begin position="269"/>
        <end position="289"/>
    </location>
</feature>
<comment type="caution">
    <text evidence="7">The sequence shown here is derived from an EMBL/GenBank/DDBJ whole genome shotgun (WGS) entry which is preliminary data.</text>
</comment>
<keyword evidence="4 6" id="KW-1133">Transmembrane helix</keyword>
<keyword evidence="5 6" id="KW-0472">Membrane</keyword>
<dbReference type="CDD" id="cd13961">
    <property type="entry name" value="PT_UbiA_DGGGPS"/>
    <property type="match status" value="1"/>
</dbReference>
<dbReference type="AlphaFoldDB" id="A0A3M0GGP3"/>
<feature type="transmembrane region" description="Helical" evidence="6">
    <location>
        <begin position="98"/>
        <end position="115"/>
    </location>
</feature>
<evidence type="ECO:0000313" key="8">
    <source>
        <dbReference type="Proteomes" id="UP000281985"/>
    </source>
</evidence>
<name>A0A3M0GGP3_9FLAO</name>
<feature type="transmembrane region" description="Helical" evidence="6">
    <location>
        <begin position="160"/>
        <end position="177"/>
    </location>
</feature>
<reference evidence="7 8" key="1">
    <citation type="submission" date="2018-10" db="EMBL/GenBank/DDBJ databases">
        <title>Dokdonia luteus sp. nov., isolated from sea water.</title>
        <authorList>
            <person name="Zhou L.Y."/>
            <person name="Du Z.J."/>
        </authorList>
    </citation>
    <scope>NUCLEOTIDE SEQUENCE [LARGE SCALE GENOMIC DNA]</scope>
    <source>
        <strain evidence="7 8">SH27</strain>
    </source>
</reference>
<organism evidence="7 8">
    <name type="scientific">Dokdonia sinensis</name>
    <dbReference type="NCBI Taxonomy" id="2479847"/>
    <lineage>
        <taxon>Bacteria</taxon>
        <taxon>Pseudomonadati</taxon>
        <taxon>Bacteroidota</taxon>
        <taxon>Flavobacteriia</taxon>
        <taxon>Flavobacteriales</taxon>
        <taxon>Flavobacteriaceae</taxon>
        <taxon>Dokdonia</taxon>
    </lineage>
</organism>
<dbReference type="Proteomes" id="UP000281985">
    <property type="component" value="Unassembled WGS sequence"/>
</dbReference>
<feature type="transmembrane region" description="Helical" evidence="6">
    <location>
        <begin position="74"/>
        <end position="92"/>
    </location>
</feature>